<dbReference type="Proteomes" id="UP001501423">
    <property type="component" value="Unassembled WGS sequence"/>
</dbReference>
<organism evidence="1 2">
    <name type="scientific">Streptomyces erythrogriseus</name>
    <dbReference type="NCBI Taxonomy" id="284027"/>
    <lineage>
        <taxon>Bacteria</taxon>
        <taxon>Bacillati</taxon>
        <taxon>Actinomycetota</taxon>
        <taxon>Actinomycetes</taxon>
        <taxon>Kitasatosporales</taxon>
        <taxon>Streptomycetaceae</taxon>
        <taxon>Streptomyces</taxon>
        <taxon>Streptomyces griseoincarnatus group</taxon>
    </lineage>
</organism>
<gene>
    <name evidence="1" type="ORF">GCM10010478_13340</name>
</gene>
<reference evidence="1 2" key="1">
    <citation type="journal article" date="2019" name="Int. J. Syst. Evol. Microbiol.">
        <title>The Global Catalogue of Microorganisms (GCM) 10K type strain sequencing project: providing services to taxonomists for standard genome sequencing and annotation.</title>
        <authorList>
            <consortium name="The Broad Institute Genomics Platform"/>
            <consortium name="The Broad Institute Genome Sequencing Center for Infectious Disease"/>
            <person name="Wu L."/>
            <person name="Ma J."/>
        </authorList>
    </citation>
    <scope>NUCLEOTIDE SEQUENCE [LARGE SCALE GENOMIC DNA]</scope>
    <source>
        <strain evidence="1 2">JCM 9650</strain>
    </source>
</reference>
<dbReference type="EMBL" id="BAAAVA010000009">
    <property type="protein sequence ID" value="GAA2915492.1"/>
    <property type="molecule type" value="Genomic_DNA"/>
</dbReference>
<evidence type="ECO:0000313" key="2">
    <source>
        <dbReference type="Proteomes" id="UP001501423"/>
    </source>
</evidence>
<accession>A0ABN3WI86</accession>
<comment type="caution">
    <text evidence="1">The sequence shown here is derived from an EMBL/GenBank/DDBJ whole genome shotgun (WGS) entry which is preliminary data.</text>
</comment>
<keyword evidence="2" id="KW-1185">Reference proteome</keyword>
<protein>
    <submittedName>
        <fullName evidence="1">Uncharacterized protein</fullName>
    </submittedName>
</protein>
<name>A0ABN3WI86_9ACTN</name>
<evidence type="ECO:0000313" key="1">
    <source>
        <dbReference type="EMBL" id="GAA2915492.1"/>
    </source>
</evidence>
<sequence length="64" mass="7105">MTHHSAEYGSDDIKVCWAMQEDFRDIPIDVTDDEDVAYRLGELVEEELPGAGEDAPTRLPRAAG</sequence>
<proteinExistence type="predicted"/>